<feature type="region of interest" description="Disordered" evidence="1">
    <location>
        <begin position="1"/>
        <end position="31"/>
    </location>
</feature>
<dbReference type="AlphaFoldDB" id="A0A067CEU8"/>
<protein>
    <submittedName>
        <fullName evidence="2">Uncharacterized protein</fullName>
    </submittedName>
</protein>
<dbReference type="VEuPathDB" id="FungiDB:SPRG_09167"/>
<accession>A0A067CEU8</accession>
<feature type="region of interest" description="Disordered" evidence="1">
    <location>
        <begin position="119"/>
        <end position="162"/>
    </location>
</feature>
<dbReference type="KEGG" id="spar:SPRG_09167"/>
<evidence type="ECO:0000313" key="2">
    <source>
        <dbReference type="EMBL" id="KDO25342.1"/>
    </source>
</evidence>
<dbReference type="RefSeq" id="XP_012203992.1">
    <property type="nucleotide sequence ID" value="XM_012348602.1"/>
</dbReference>
<sequence>MATSQASSTVEVRGTKRRRLETNGSNDAAPSIAQSMEVDATALGGPSTASLLTRLEKVESTLDTVLTDIFRKLPTLVADAVQTKLAAHGSAQLDGVFHDLRSTVETCLQEALQKLRPELGSPSAAAASGPSSASSSLSLSTPTPPPTSSRRTPIPPPRFEWGGRIHPVPQDFTLPKMTVLHLWRAWFSGIPDSGMVPLQQLSTRNLPVPADVARFSKARRVVAFIASSGGAPSLAKLATSEASARENVFEIGCRRAAAKFRAFSASPDAALRTFHDLSYATCYDAIRKLEKADAPSGQE</sequence>
<gene>
    <name evidence="2" type="ORF">SPRG_09167</name>
</gene>
<dbReference type="OMA" id="WRAWFSG"/>
<dbReference type="EMBL" id="KK583233">
    <property type="protein sequence ID" value="KDO25342.1"/>
    <property type="molecule type" value="Genomic_DNA"/>
</dbReference>
<feature type="compositionally biased region" description="Pro residues" evidence="1">
    <location>
        <begin position="142"/>
        <end position="158"/>
    </location>
</feature>
<feature type="compositionally biased region" description="Low complexity" evidence="1">
    <location>
        <begin position="120"/>
        <end position="141"/>
    </location>
</feature>
<evidence type="ECO:0000256" key="1">
    <source>
        <dbReference type="SAM" id="MobiDB-lite"/>
    </source>
</evidence>
<feature type="compositionally biased region" description="Polar residues" evidence="1">
    <location>
        <begin position="22"/>
        <end position="31"/>
    </location>
</feature>
<dbReference type="GeneID" id="24131357"/>
<organism evidence="2 3">
    <name type="scientific">Saprolegnia parasitica (strain CBS 223.65)</name>
    <dbReference type="NCBI Taxonomy" id="695850"/>
    <lineage>
        <taxon>Eukaryota</taxon>
        <taxon>Sar</taxon>
        <taxon>Stramenopiles</taxon>
        <taxon>Oomycota</taxon>
        <taxon>Saprolegniomycetes</taxon>
        <taxon>Saprolegniales</taxon>
        <taxon>Saprolegniaceae</taxon>
        <taxon>Saprolegnia</taxon>
    </lineage>
</organism>
<dbReference type="Proteomes" id="UP000030745">
    <property type="component" value="Unassembled WGS sequence"/>
</dbReference>
<keyword evidence="3" id="KW-1185">Reference proteome</keyword>
<evidence type="ECO:0000313" key="3">
    <source>
        <dbReference type="Proteomes" id="UP000030745"/>
    </source>
</evidence>
<reference evidence="2 3" key="1">
    <citation type="journal article" date="2013" name="PLoS Genet.">
        <title>Distinctive expansion of potential virulence genes in the genome of the oomycete fish pathogen Saprolegnia parasitica.</title>
        <authorList>
            <person name="Jiang R.H."/>
            <person name="de Bruijn I."/>
            <person name="Haas B.J."/>
            <person name="Belmonte R."/>
            <person name="Lobach L."/>
            <person name="Christie J."/>
            <person name="van den Ackerveken G."/>
            <person name="Bottin A."/>
            <person name="Bulone V."/>
            <person name="Diaz-Moreno S.M."/>
            <person name="Dumas B."/>
            <person name="Fan L."/>
            <person name="Gaulin E."/>
            <person name="Govers F."/>
            <person name="Grenville-Briggs L.J."/>
            <person name="Horner N.R."/>
            <person name="Levin J.Z."/>
            <person name="Mammella M."/>
            <person name="Meijer H.J."/>
            <person name="Morris P."/>
            <person name="Nusbaum C."/>
            <person name="Oome S."/>
            <person name="Phillips A.J."/>
            <person name="van Rooyen D."/>
            <person name="Rzeszutek E."/>
            <person name="Saraiva M."/>
            <person name="Secombes C.J."/>
            <person name="Seidl M.F."/>
            <person name="Snel B."/>
            <person name="Stassen J.H."/>
            <person name="Sykes S."/>
            <person name="Tripathy S."/>
            <person name="van den Berg H."/>
            <person name="Vega-Arreguin J.C."/>
            <person name="Wawra S."/>
            <person name="Young S.K."/>
            <person name="Zeng Q."/>
            <person name="Dieguez-Uribeondo J."/>
            <person name="Russ C."/>
            <person name="Tyler B.M."/>
            <person name="van West P."/>
        </authorList>
    </citation>
    <scope>NUCLEOTIDE SEQUENCE [LARGE SCALE GENOMIC DNA]</scope>
    <source>
        <strain evidence="2 3">CBS 223.65</strain>
    </source>
</reference>
<feature type="compositionally biased region" description="Polar residues" evidence="1">
    <location>
        <begin position="1"/>
        <end position="10"/>
    </location>
</feature>
<name>A0A067CEU8_SAPPC</name>
<dbReference type="OrthoDB" id="128611at2759"/>
<proteinExistence type="predicted"/>